<evidence type="ECO:0000256" key="7">
    <source>
        <dbReference type="ARBA" id="ARBA00034457"/>
    </source>
</evidence>
<dbReference type="Pfam" id="PF05617">
    <property type="entry name" value="Prolamin_like"/>
    <property type="match status" value="1"/>
</dbReference>
<dbReference type="InterPro" id="IPR044711">
    <property type="entry name" value="EC11-15"/>
</dbReference>
<keyword evidence="4 9" id="KW-0732">Signal</keyword>
<keyword evidence="3" id="KW-0964">Secreted</keyword>
<comment type="subcellular location">
    <subcellularLocation>
        <location evidence="1">Cytoplasmic vesicle</location>
    </subcellularLocation>
    <subcellularLocation>
        <location evidence="2">Secreted</location>
    </subcellularLocation>
</comment>
<dbReference type="PANTHER" id="PTHR35293:SF1">
    <property type="entry name" value="EGG CELL-SECRETED PROTEIN 1.5"/>
    <property type="match status" value="1"/>
</dbReference>
<evidence type="ECO:0000259" key="10">
    <source>
        <dbReference type="Pfam" id="PF05617"/>
    </source>
</evidence>
<evidence type="ECO:0000256" key="2">
    <source>
        <dbReference type="ARBA" id="ARBA00004613"/>
    </source>
</evidence>
<evidence type="ECO:0000256" key="1">
    <source>
        <dbReference type="ARBA" id="ARBA00004541"/>
    </source>
</evidence>
<dbReference type="Proteomes" id="UP000827721">
    <property type="component" value="Unassembled WGS sequence"/>
</dbReference>
<dbReference type="EMBL" id="JAFEMO010000007">
    <property type="protein sequence ID" value="KAH7568081.1"/>
    <property type="molecule type" value="Genomic_DNA"/>
</dbReference>
<accession>A0ABQ8HUU9</accession>
<feature type="signal peptide" evidence="9">
    <location>
        <begin position="1"/>
        <end position="19"/>
    </location>
</feature>
<evidence type="ECO:0000313" key="11">
    <source>
        <dbReference type="EMBL" id="KAH7568081.1"/>
    </source>
</evidence>
<evidence type="ECO:0000256" key="8">
    <source>
        <dbReference type="ARBA" id="ARBA00034484"/>
    </source>
</evidence>
<evidence type="ECO:0000256" key="3">
    <source>
        <dbReference type="ARBA" id="ARBA00022525"/>
    </source>
</evidence>
<name>A0ABQ8HUU9_9ROSI</name>
<proteinExistence type="inferred from homology"/>
<reference evidence="11 12" key="1">
    <citation type="submission" date="2021-02" db="EMBL/GenBank/DDBJ databases">
        <title>Plant Genome Project.</title>
        <authorList>
            <person name="Zhang R.-G."/>
        </authorList>
    </citation>
    <scope>NUCLEOTIDE SEQUENCE [LARGE SCALE GENOMIC DNA]</scope>
    <source>
        <tissue evidence="11">Leaves</tissue>
    </source>
</reference>
<evidence type="ECO:0000256" key="6">
    <source>
        <dbReference type="ARBA" id="ARBA00023329"/>
    </source>
</evidence>
<evidence type="ECO:0000256" key="9">
    <source>
        <dbReference type="SAM" id="SignalP"/>
    </source>
</evidence>
<feature type="chain" id="PRO_5045160409" description="Prolamin-like domain-containing protein" evidence="9">
    <location>
        <begin position="20"/>
        <end position="142"/>
    </location>
</feature>
<evidence type="ECO:0000313" key="12">
    <source>
        <dbReference type="Proteomes" id="UP000827721"/>
    </source>
</evidence>
<gene>
    <name evidence="11" type="ORF">JRO89_XS07G0231000</name>
</gene>
<keyword evidence="12" id="KW-1185">Reference proteome</keyword>
<protein>
    <recommendedName>
        <fullName evidence="10">Prolamin-like domain-containing protein</fullName>
    </recommendedName>
</protein>
<comment type="function">
    <text evidence="7">Involved in the regulation of gamete interactions during the double fertilization and to prevent multiple-pollen tube attraction; mediates the redistribution of the gamete fusogen HAP2/GCS1 to the cell surface after secretion upon sperm arrival.</text>
</comment>
<keyword evidence="6" id="KW-0968">Cytoplasmic vesicle</keyword>
<comment type="similarity">
    <text evidence="8">Belongs to the plant egg cell-secreted peptide family.</text>
</comment>
<sequence>MSNTSKLFLLSLFSALIMGGSVTDRPLLMHPSKTSLVARLKLDDESSNCWDALVQLQACTGEIILFFFNGETYLGHGCCRAISTISHQCWPNLINTLGFSTEEGDILEGYCDHETVVKSPPSMPSAEESSKGILVKSTLVNP</sequence>
<evidence type="ECO:0000256" key="5">
    <source>
        <dbReference type="ARBA" id="ARBA00023279"/>
    </source>
</evidence>
<evidence type="ECO:0000256" key="4">
    <source>
        <dbReference type="ARBA" id="ARBA00022729"/>
    </source>
</evidence>
<keyword evidence="5" id="KW-0278">Fertilization</keyword>
<dbReference type="InterPro" id="IPR008502">
    <property type="entry name" value="Prolamin-like"/>
</dbReference>
<organism evidence="11 12">
    <name type="scientific">Xanthoceras sorbifolium</name>
    <dbReference type="NCBI Taxonomy" id="99658"/>
    <lineage>
        <taxon>Eukaryota</taxon>
        <taxon>Viridiplantae</taxon>
        <taxon>Streptophyta</taxon>
        <taxon>Embryophyta</taxon>
        <taxon>Tracheophyta</taxon>
        <taxon>Spermatophyta</taxon>
        <taxon>Magnoliopsida</taxon>
        <taxon>eudicotyledons</taxon>
        <taxon>Gunneridae</taxon>
        <taxon>Pentapetalae</taxon>
        <taxon>rosids</taxon>
        <taxon>malvids</taxon>
        <taxon>Sapindales</taxon>
        <taxon>Sapindaceae</taxon>
        <taxon>Xanthoceroideae</taxon>
        <taxon>Xanthoceras</taxon>
    </lineage>
</organism>
<dbReference type="PANTHER" id="PTHR35293">
    <property type="entry name" value="EGG CELL-SECRETED PROTEIN 1.5"/>
    <property type="match status" value="1"/>
</dbReference>
<feature type="domain" description="Prolamin-like" evidence="10">
    <location>
        <begin position="48"/>
        <end position="112"/>
    </location>
</feature>
<comment type="caution">
    <text evidence="11">The sequence shown here is derived from an EMBL/GenBank/DDBJ whole genome shotgun (WGS) entry which is preliminary data.</text>
</comment>